<organism evidence="2 3">
    <name type="scientific">Paraburkholderia megapolitana</name>
    <dbReference type="NCBI Taxonomy" id="420953"/>
    <lineage>
        <taxon>Bacteria</taxon>
        <taxon>Pseudomonadati</taxon>
        <taxon>Pseudomonadota</taxon>
        <taxon>Betaproteobacteria</taxon>
        <taxon>Burkholderiales</taxon>
        <taxon>Burkholderiaceae</taxon>
        <taxon>Paraburkholderia</taxon>
    </lineage>
</organism>
<evidence type="ECO:0000313" key="3">
    <source>
        <dbReference type="Proteomes" id="UP000199548"/>
    </source>
</evidence>
<keyword evidence="2" id="KW-0808">Transferase</keyword>
<dbReference type="STRING" id="420953.SAMN05192543_10697"/>
<dbReference type="AlphaFoldDB" id="A0A1I3PUV8"/>
<keyword evidence="3" id="KW-1185">Reference proteome</keyword>
<dbReference type="Proteomes" id="UP000199548">
    <property type="component" value="Unassembled WGS sequence"/>
</dbReference>
<dbReference type="InterPro" id="IPR007345">
    <property type="entry name" value="Polysacch_pyruvyl_Trfase"/>
</dbReference>
<accession>A0A1I3PUV8</accession>
<evidence type="ECO:0000313" key="2">
    <source>
        <dbReference type="EMBL" id="SFJ25624.1"/>
    </source>
</evidence>
<dbReference type="GO" id="GO:0016740">
    <property type="term" value="F:transferase activity"/>
    <property type="evidence" value="ECO:0007669"/>
    <property type="project" value="UniProtKB-KW"/>
</dbReference>
<dbReference type="PANTHER" id="PTHR36836">
    <property type="entry name" value="COLANIC ACID BIOSYNTHESIS PROTEIN WCAK"/>
    <property type="match status" value="1"/>
</dbReference>
<feature type="domain" description="Polysaccharide pyruvyl transferase" evidence="1">
    <location>
        <begin position="185"/>
        <end position="379"/>
    </location>
</feature>
<dbReference type="EMBL" id="FOQU01000006">
    <property type="protein sequence ID" value="SFJ25624.1"/>
    <property type="molecule type" value="Genomic_DNA"/>
</dbReference>
<gene>
    <name evidence="2" type="ORF">SAMN05192543_10697</name>
</gene>
<dbReference type="Gene3D" id="3.40.50.2000">
    <property type="entry name" value="Glycogen Phosphorylase B"/>
    <property type="match status" value="1"/>
</dbReference>
<dbReference type="RefSeq" id="WP_170275682.1">
    <property type="nucleotide sequence ID" value="NZ_CP041743.1"/>
</dbReference>
<dbReference type="PANTHER" id="PTHR36836:SF1">
    <property type="entry name" value="COLANIC ACID BIOSYNTHESIS PROTEIN WCAK"/>
    <property type="match status" value="1"/>
</dbReference>
<reference evidence="2 3" key="1">
    <citation type="submission" date="2016-10" db="EMBL/GenBank/DDBJ databases">
        <authorList>
            <person name="de Groot N.N."/>
        </authorList>
    </citation>
    <scope>NUCLEOTIDE SEQUENCE [LARGE SCALE GENOMIC DNA]</scope>
    <source>
        <strain evidence="2 3">LMG 23650</strain>
    </source>
</reference>
<protein>
    <submittedName>
        <fullName evidence="2">Polysaccharide pyruvyl transferase family protein WcaK</fullName>
    </submittedName>
</protein>
<dbReference type="SUPFAM" id="SSF53756">
    <property type="entry name" value="UDP-Glycosyltransferase/glycogen phosphorylase"/>
    <property type="match status" value="1"/>
</dbReference>
<name>A0A1I3PUV8_9BURK</name>
<proteinExistence type="predicted"/>
<dbReference type="Pfam" id="PF04230">
    <property type="entry name" value="PS_pyruv_trans"/>
    <property type="match status" value="1"/>
</dbReference>
<sequence length="482" mass="52083">MTEIIEPPSRLDEYLASGANDTVLLRQLHELIQNSANAAPPRVPGTPLRLLLAGYNGGGNTGADVRVAEMIRQIRAILGREQVQIGLIAAGETLPLELADEVRPELSSDYLPDFLERTCRRYDGVIACEGSMFKSNFSTALGAFMAASLGIASASGRLAVGYGAEAGRMEPGLRDFVSGLGQGPLVLCRNAESRTLLDGLGLRTAAGADTAWTYQATPEAAVQQRLRMLGVGQRPLLVICPINPFWWPVRPDLAKAVELETHGAHRDLHYAAVLFHADSDEIRRGYAAYLDAIAEAAKQWREDNHGSVLIIGMDRVDRKPCHDLAARFDTPPPIVQSGDVSPGAIVGMLRAADLLLSSRFHAIVTSMQAGVPAVGISMDERINNLLGAGEHNRRLLRADSPELAGQILPALRHAQAERESIGAAAQAFVASQLRAMGEMGKRFADEVRRFHPDIKTPDSNAGWSAYLPSMHPELHALLERNS</sequence>
<evidence type="ECO:0000259" key="1">
    <source>
        <dbReference type="Pfam" id="PF04230"/>
    </source>
</evidence>